<evidence type="ECO:0000313" key="1">
    <source>
        <dbReference type="EMBL" id="TRB38017.1"/>
    </source>
</evidence>
<evidence type="ECO:0000313" key="4">
    <source>
        <dbReference type="Proteomes" id="UP000318394"/>
    </source>
</evidence>
<reference evidence="3 4" key="1">
    <citation type="journal article" date="2019" name="Vet. Microbiol.">
        <title>Genetic characterization of susceptible and multi-drug resistant Mannheimia haemolytica isolated from high-risk stocker calves prior to and after antimicrobial metaphylaxis.</title>
        <authorList>
            <person name="Snyder E.R."/>
            <person name="Alvarez-Narvaez S."/>
            <person name="Credille B.C."/>
        </authorList>
    </citation>
    <scope>NUCLEOTIDE SEQUENCE [LARGE SCALE GENOMIC DNA]</scope>
    <source>
        <strain evidence="2 3">UGA-R5-128-1</strain>
        <strain evidence="1 4">UGA-R7-163-1</strain>
    </source>
</reference>
<dbReference type="OrthoDB" id="5674325at2"/>
<comment type="caution">
    <text evidence="2">The sequence shown here is derived from an EMBL/GenBank/DDBJ whole genome shotgun (WGS) entry which is preliminary data.</text>
</comment>
<sequence>MILLRGDTMQFIEFTDPDSGISYQYSEFTIANVAFIINFCSDADVISTLSALGKDITNYINTYSCCTIKFMAKEHLENSGSNIDIYAPAANHQFKRKEIIALQETLERLLFEHYVRFTPESYLFIAERDSLNRMYQRMCVPRCDFMQSFQVVYPLGVNQDCFILITPKGNLK</sequence>
<evidence type="ECO:0000313" key="3">
    <source>
        <dbReference type="Proteomes" id="UP000315164"/>
    </source>
</evidence>
<dbReference type="GO" id="GO:0004386">
    <property type="term" value="F:helicase activity"/>
    <property type="evidence" value="ECO:0007669"/>
    <property type="project" value="UniProtKB-KW"/>
</dbReference>
<organism evidence="2 3">
    <name type="scientific">Mannheimia haemolytica</name>
    <name type="common">Pasteurella haemolytica</name>
    <dbReference type="NCBI Taxonomy" id="75985"/>
    <lineage>
        <taxon>Bacteria</taxon>
        <taxon>Pseudomonadati</taxon>
        <taxon>Pseudomonadota</taxon>
        <taxon>Gammaproteobacteria</taxon>
        <taxon>Pasteurellales</taxon>
        <taxon>Pasteurellaceae</taxon>
        <taxon>Mannheimia</taxon>
    </lineage>
</organism>
<dbReference type="AlphaFoldDB" id="A0A547EIL6"/>
<dbReference type="KEGG" id="mhaq:WC39_08630"/>
<keyword evidence="2" id="KW-0378">Hydrolase</keyword>
<keyword evidence="2" id="KW-0547">Nucleotide-binding</keyword>
<keyword evidence="2" id="KW-0347">Helicase</keyword>
<gene>
    <name evidence="2" type="ORF">FEA53_06000</name>
    <name evidence="1" type="ORF">FEB89_06065</name>
</gene>
<accession>A0A547EIL6</accession>
<keyword evidence="4" id="KW-1185">Reference proteome</keyword>
<dbReference type="KEGG" id="mhay:VK67_08630"/>
<keyword evidence="2" id="KW-0067">ATP-binding</keyword>
<evidence type="ECO:0000313" key="2">
    <source>
        <dbReference type="EMBL" id="TRB74838.1"/>
    </source>
</evidence>
<proteinExistence type="predicted"/>
<dbReference type="Proteomes" id="UP000315164">
    <property type="component" value="Unassembled WGS sequence"/>
</dbReference>
<dbReference type="EMBL" id="VAJB01000009">
    <property type="protein sequence ID" value="TRB74838.1"/>
    <property type="molecule type" value="Genomic_DNA"/>
</dbReference>
<protein>
    <submittedName>
        <fullName evidence="2">Lhr family helicase</fullName>
    </submittedName>
</protein>
<name>A0A547EIL6_MANHA</name>
<dbReference type="Proteomes" id="UP000318394">
    <property type="component" value="Unassembled WGS sequence"/>
</dbReference>
<dbReference type="EMBL" id="VAJI01000009">
    <property type="protein sequence ID" value="TRB38017.1"/>
    <property type="molecule type" value="Genomic_DNA"/>
</dbReference>